<dbReference type="EMBL" id="JBHSQN010000003">
    <property type="protein sequence ID" value="MFC6011117.1"/>
    <property type="molecule type" value="Genomic_DNA"/>
</dbReference>
<dbReference type="Gene3D" id="1.10.287.1060">
    <property type="entry name" value="ESAT-6-like"/>
    <property type="match status" value="1"/>
</dbReference>
<sequence length="115" mass="11813">MTDSQSPATTFAIVPADVSDAGKFVQQTATALVNGIRSADLEIQGLMSTWKGRASAAYLAGWDEARDGAVDVLEALETMAELLGVTAVAASDVDDRNAADTAAVASSLDLPTLNI</sequence>
<accession>A0ABW1JNW7</accession>
<gene>
    <name evidence="1" type="ORF">ACFP3H_08645</name>
</gene>
<comment type="caution">
    <text evidence="1">The sequence shown here is derived from an EMBL/GenBank/DDBJ whole genome shotgun (WGS) entry which is preliminary data.</text>
</comment>
<dbReference type="SUPFAM" id="SSF140453">
    <property type="entry name" value="EsxAB dimer-like"/>
    <property type="match status" value="1"/>
</dbReference>
<dbReference type="Proteomes" id="UP001596223">
    <property type="component" value="Unassembled WGS sequence"/>
</dbReference>
<dbReference type="InterPro" id="IPR036689">
    <property type="entry name" value="ESAT-6-like_sf"/>
</dbReference>
<dbReference type="Pfam" id="PF06013">
    <property type="entry name" value="WXG100"/>
    <property type="match status" value="1"/>
</dbReference>
<evidence type="ECO:0000313" key="1">
    <source>
        <dbReference type="EMBL" id="MFC6011117.1"/>
    </source>
</evidence>
<proteinExistence type="predicted"/>
<evidence type="ECO:0000313" key="2">
    <source>
        <dbReference type="Proteomes" id="UP001596223"/>
    </source>
</evidence>
<dbReference type="RefSeq" id="WP_378602155.1">
    <property type="nucleotide sequence ID" value="NZ_JBHSQN010000003.1"/>
</dbReference>
<protein>
    <submittedName>
        <fullName evidence="1">WXG100 family type VII secretion target</fullName>
    </submittedName>
</protein>
<reference evidence="2" key="1">
    <citation type="journal article" date="2019" name="Int. J. Syst. Evol. Microbiol.">
        <title>The Global Catalogue of Microorganisms (GCM) 10K type strain sequencing project: providing services to taxonomists for standard genome sequencing and annotation.</title>
        <authorList>
            <consortium name="The Broad Institute Genomics Platform"/>
            <consortium name="The Broad Institute Genome Sequencing Center for Infectious Disease"/>
            <person name="Wu L."/>
            <person name="Ma J."/>
        </authorList>
    </citation>
    <scope>NUCLEOTIDE SEQUENCE [LARGE SCALE GENOMIC DNA]</scope>
    <source>
        <strain evidence="2">CCUG 36956</strain>
    </source>
</reference>
<keyword evidence="2" id="KW-1185">Reference proteome</keyword>
<name>A0ABW1JNW7_9NOCA</name>
<organism evidence="1 2">
    <name type="scientific">Nocardia lasii</name>
    <dbReference type="NCBI Taxonomy" id="1616107"/>
    <lineage>
        <taxon>Bacteria</taxon>
        <taxon>Bacillati</taxon>
        <taxon>Actinomycetota</taxon>
        <taxon>Actinomycetes</taxon>
        <taxon>Mycobacteriales</taxon>
        <taxon>Nocardiaceae</taxon>
        <taxon>Nocardia</taxon>
    </lineage>
</organism>
<dbReference type="InterPro" id="IPR010310">
    <property type="entry name" value="T7SS_ESAT-6-like"/>
</dbReference>